<dbReference type="HOGENOM" id="CLU_1096704_0_0_2"/>
<dbReference type="Proteomes" id="UP000000254">
    <property type="component" value="Chromosome"/>
</dbReference>
<keyword evidence="2" id="KW-1185">Reference proteome</keyword>
<dbReference type="Gene3D" id="1.10.3210.30">
    <property type="match status" value="1"/>
</dbReference>
<organism evidence="1 2">
    <name type="scientific">Staphylothermus marinus (strain ATCC 43588 / DSM 3639 / JCM 9404 / F1)</name>
    <dbReference type="NCBI Taxonomy" id="399550"/>
    <lineage>
        <taxon>Archaea</taxon>
        <taxon>Thermoproteota</taxon>
        <taxon>Thermoprotei</taxon>
        <taxon>Desulfurococcales</taxon>
        <taxon>Desulfurococcaceae</taxon>
        <taxon>Staphylothermus</taxon>
    </lineage>
</organism>
<dbReference type="RefSeq" id="WP_011838629.1">
    <property type="nucleotide sequence ID" value="NC_009033.1"/>
</dbReference>
<dbReference type="EMBL" id="CP000575">
    <property type="protein sequence ID" value="ABN69438.1"/>
    <property type="molecule type" value="Genomic_DNA"/>
</dbReference>
<evidence type="ECO:0000313" key="2">
    <source>
        <dbReference type="Proteomes" id="UP000000254"/>
    </source>
</evidence>
<dbReference type="STRING" id="399550.Smar_0325"/>
<name>A3DLC8_STAMF</name>
<reference evidence="1 2" key="2">
    <citation type="journal article" date="2009" name="Stand. Genomic Sci.">
        <title>Complete genome sequence of Staphylothermus marinus Stetter and Fiala 1986 type strain F1.</title>
        <authorList>
            <person name="Anderson I.J."/>
            <person name="Sun H."/>
            <person name="Lapidus A."/>
            <person name="Copeland A."/>
            <person name="Glavina Del Rio T."/>
            <person name="Tice H."/>
            <person name="Dalin E."/>
            <person name="Lucas S."/>
            <person name="Barry K."/>
            <person name="Land M."/>
            <person name="Richardson P."/>
            <person name="Huber H."/>
            <person name="Kyrpides N.C."/>
        </authorList>
    </citation>
    <scope>NUCLEOTIDE SEQUENCE [LARGE SCALE GENOMIC DNA]</scope>
    <source>
        <strain evidence="2">ATCC 43588 / DSM 3639 / JCM 9404 / F1</strain>
    </source>
</reference>
<gene>
    <name evidence="1" type="ordered locus">Smar_0325</name>
</gene>
<dbReference type="GeneID" id="4907090"/>
<dbReference type="KEGG" id="smr:Smar_0325"/>
<dbReference type="OrthoDB" id="46234at2157"/>
<accession>A3DLC8</accession>
<dbReference type="eggNOG" id="arCOG01443">
    <property type="taxonomic scope" value="Archaea"/>
</dbReference>
<sequence>MDTGLISNRVISFYDPSNKVKPIEYLAEHTGLMIELLDRGSRAIVYGNKLFSEINIGSAIKVRDVDYYDILVTSIIFHDIGKAFYLENAQKFIGMGKPVYFTGHEILSALILDNLNNILNKIYPTSYSSWLLKPSIYAIMFHHHALSITRRINKIKNIASRMDENYVAQIINHIVEELSLLKTSIDTDRIGKLPIILLELLNKYSQKIYNVIKDANGGYKRLKQEFFKIFAGGGKLAKLMHLTLTSLIVLDYEAARRTRAGPITRFGKMCSQWRKYYLSATIKESA</sequence>
<evidence type="ECO:0000313" key="1">
    <source>
        <dbReference type="EMBL" id="ABN69438.1"/>
    </source>
</evidence>
<reference evidence="2" key="1">
    <citation type="journal article" date="2009" name="BMC Genomics">
        <title>The complete genome sequence of Staphylothermus marinus reveals differences in sulfur metabolism among heterotrophic Crenarchaeota.</title>
        <authorList>
            <person name="Anderson I.J."/>
            <person name="Dharmarajan L."/>
            <person name="Rodriguez J."/>
            <person name="Hooper S."/>
            <person name="Porat I."/>
            <person name="Ulrich L.E."/>
            <person name="Elkins J.G."/>
            <person name="Mavromatis K."/>
            <person name="Sun H."/>
            <person name="Land M."/>
            <person name="Lapidus A."/>
            <person name="Lucas S."/>
            <person name="Barry K."/>
            <person name="Huber H."/>
            <person name="Zhulin I.B."/>
            <person name="Whitman W.B."/>
            <person name="Mukhopadhyay B."/>
            <person name="Woese C."/>
            <person name="Bristow J."/>
            <person name="Kyrpides N."/>
        </authorList>
    </citation>
    <scope>NUCLEOTIDE SEQUENCE [LARGE SCALE GENOMIC DNA]</scope>
    <source>
        <strain evidence="2">ATCC 43588 / DSM 3639 / JCM 9404 / F1</strain>
    </source>
</reference>
<dbReference type="AlphaFoldDB" id="A3DLC8"/>
<dbReference type="InterPro" id="IPR038257">
    <property type="entry name" value="CRISPR-assoc_Cas3_HD_sf"/>
</dbReference>
<protein>
    <submittedName>
        <fullName evidence="1">CRISPR-associated nuclease, Cas3 family</fullName>
    </submittedName>
</protein>
<proteinExistence type="predicted"/>